<sequence length="517" mass="55556">MAQPTSTMADHFRAVLHFLRANIDASGNDPDRVAPLAQSAKASLFECLGRVRSLNFNDAADCIALLSDSSFTAPQRAEITDAVNVKATHVGATAPGGRRAKAQVFFTLQHFMTNRDWVQLGDAAMPTNQKLRVIARRFERLGCVFPTEPTLIHAVGMLLLHNNSGDINNVDPTNAWTLKNDLKNILQQVRARVRLAHYGQVARFPDNPHMLHQIYPHIFESVYESDPPAPNQVNEMLLHQLRNQLPCRKTHTAIASHGRMLAITDGRTNHPQQQNALAQLAIGLMAGGGGGEIPCLPGFRLTPLGQDIASGRRQQPPTTPATVAAPAAVGDAAAVALAVAPAAGPAAGAPLALADEDGIEVAAAGLEDAVTPSPKPKAGKGSGGKVKMSIDEMADSFAKKLKKDIAQPEKLVPAAGSVCKRPAAAPVMKKAKPAAVSSDTVMTKAKVGTSKKVWPLKYPGVPKAEKDAVTVGDFRLMTDMKRQQWRIRKIGTRPDKAFSWKVDGAASWKRMAEYWQN</sequence>
<gene>
    <name evidence="1" type="ORF">PCOR1329_LOCUS52271</name>
</gene>
<comment type="caution">
    <text evidence="1">The sequence shown here is derived from an EMBL/GenBank/DDBJ whole genome shotgun (WGS) entry which is preliminary data.</text>
</comment>
<feature type="non-terminal residue" evidence="1">
    <location>
        <position position="517"/>
    </location>
</feature>
<name>A0ABN9UXQ0_9DINO</name>
<reference evidence="1" key="1">
    <citation type="submission" date="2023-10" db="EMBL/GenBank/DDBJ databases">
        <authorList>
            <person name="Chen Y."/>
            <person name="Shah S."/>
            <person name="Dougan E. K."/>
            <person name="Thang M."/>
            <person name="Chan C."/>
        </authorList>
    </citation>
    <scope>NUCLEOTIDE SEQUENCE [LARGE SCALE GENOMIC DNA]</scope>
</reference>
<protein>
    <submittedName>
        <fullName evidence="1">Uncharacterized protein</fullName>
    </submittedName>
</protein>
<keyword evidence="2" id="KW-1185">Reference proteome</keyword>
<evidence type="ECO:0000313" key="1">
    <source>
        <dbReference type="EMBL" id="CAK0864357.1"/>
    </source>
</evidence>
<proteinExistence type="predicted"/>
<evidence type="ECO:0000313" key="2">
    <source>
        <dbReference type="Proteomes" id="UP001189429"/>
    </source>
</evidence>
<dbReference type="Proteomes" id="UP001189429">
    <property type="component" value="Unassembled WGS sequence"/>
</dbReference>
<dbReference type="EMBL" id="CAUYUJ010016358">
    <property type="protein sequence ID" value="CAK0864357.1"/>
    <property type="molecule type" value="Genomic_DNA"/>
</dbReference>
<organism evidence="1 2">
    <name type="scientific">Prorocentrum cordatum</name>
    <dbReference type="NCBI Taxonomy" id="2364126"/>
    <lineage>
        <taxon>Eukaryota</taxon>
        <taxon>Sar</taxon>
        <taxon>Alveolata</taxon>
        <taxon>Dinophyceae</taxon>
        <taxon>Prorocentrales</taxon>
        <taxon>Prorocentraceae</taxon>
        <taxon>Prorocentrum</taxon>
    </lineage>
</organism>
<accession>A0ABN9UXQ0</accession>